<dbReference type="OrthoDB" id="3424034at2"/>
<keyword evidence="2" id="KW-0472">Membrane</keyword>
<gene>
    <name evidence="3" type="ORF">E1267_07395</name>
</gene>
<feature type="compositionally biased region" description="Low complexity" evidence="1">
    <location>
        <begin position="84"/>
        <end position="129"/>
    </location>
</feature>
<protein>
    <submittedName>
        <fullName evidence="3">Uncharacterized protein</fullName>
    </submittedName>
</protein>
<dbReference type="EMBL" id="SMJZ01000017">
    <property type="protein sequence ID" value="TDC09470.1"/>
    <property type="molecule type" value="Genomic_DNA"/>
</dbReference>
<dbReference type="Proteomes" id="UP000295157">
    <property type="component" value="Unassembled WGS sequence"/>
</dbReference>
<dbReference type="RefSeq" id="WP_132331097.1">
    <property type="nucleotide sequence ID" value="NZ_SMJZ01000017.1"/>
</dbReference>
<accession>A0A4R4NNP5</accession>
<evidence type="ECO:0000256" key="1">
    <source>
        <dbReference type="SAM" id="MobiDB-lite"/>
    </source>
</evidence>
<feature type="transmembrane region" description="Helical" evidence="2">
    <location>
        <begin position="234"/>
        <end position="253"/>
    </location>
</feature>
<name>A0A4R4NNP5_9ACTN</name>
<evidence type="ECO:0000313" key="3">
    <source>
        <dbReference type="EMBL" id="TDC09470.1"/>
    </source>
</evidence>
<sequence>MIERADQQVLNYVSKAADAAHGVLRADQRLDFAKRLRARIEVELGGGRKPREVAKVLARFGDPAALVEREARRLAAAGVPTLRSGPPTTSTTAPVAPGTPAPGTSAPGTSAPGTSAPGTSTSGTPASGSRTVGGSPPEEEAAATLRFASVAEDRDLPPGIREHRRIAQEHLNRRPGVDLPFAGLRKVAMFSANPLATDGRDARTIVKEHPRDAAAMVILVVAALLVPFDLPPLAIFQVPVVVWALGAALVLWSDTWTIRDKVLGIGAPLLGYSVGGVLIGGLRVGTEAGLAAFVTQFFDVSGTMFMIGTGLGVVWLAYRLLDVT</sequence>
<evidence type="ECO:0000313" key="4">
    <source>
        <dbReference type="Proteomes" id="UP000295157"/>
    </source>
</evidence>
<feature type="transmembrane region" description="Helical" evidence="2">
    <location>
        <begin position="262"/>
        <end position="282"/>
    </location>
</feature>
<feature type="region of interest" description="Disordered" evidence="1">
    <location>
        <begin position="77"/>
        <end position="140"/>
    </location>
</feature>
<keyword evidence="4" id="KW-1185">Reference proteome</keyword>
<evidence type="ECO:0000256" key="2">
    <source>
        <dbReference type="SAM" id="Phobius"/>
    </source>
</evidence>
<comment type="caution">
    <text evidence="3">The sequence shown here is derived from an EMBL/GenBank/DDBJ whole genome shotgun (WGS) entry which is preliminary data.</text>
</comment>
<proteinExistence type="predicted"/>
<feature type="transmembrane region" description="Helical" evidence="2">
    <location>
        <begin position="302"/>
        <end position="321"/>
    </location>
</feature>
<feature type="transmembrane region" description="Helical" evidence="2">
    <location>
        <begin position="213"/>
        <end position="228"/>
    </location>
</feature>
<keyword evidence="2" id="KW-0812">Transmembrane</keyword>
<dbReference type="AlphaFoldDB" id="A0A4R4NNP5"/>
<keyword evidence="2" id="KW-1133">Transmembrane helix</keyword>
<reference evidence="3 4" key="1">
    <citation type="submission" date="2019-02" db="EMBL/GenBank/DDBJ databases">
        <title>Draft genome sequences of novel Actinobacteria.</title>
        <authorList>
            <person name="Sahin N."/>
            <person name="Ay H."/>
            <person name="Saygin H."/>
        </authorList>
    </citation>
    <scope>NUCLEOTIDE SEQUENCE [LARGE SCALE GENOMIC DNA]</scope>
    <source>
        <strain evidence="3 4">KC201</strain>
    </source>
</reference>
<organism evidence="3 4">
    <name type="scientific">Nonomuraea longispora</name>
    <dbReference type="NCBI Taxonomy" id="1848320"/>
    <lineage>
        <taxon>Bacteria</taxon>
        <taxon>Bacillati</taxon>
        <taxon>Actinomycetota</taxon>
        <taxon>Actinomycetes</taxon>
        <taxon>Streptosporangiales</taxon>
        <taxon>Streptosporangiaceae</taxon>
        <taxon>Nonomuraea</taxon>
    </lineage>
</organism>